<evidence type="ECO:0000256" key="1">
    <source>
        <dbReference type="ARBA" id="ARBA00005495"/>
    </source>
</evidence>
<evidence type="ECO:0000256" key="3">
    <source>
        <dbReference type="ARBA" id="ARBA00022833"/>
    </source>
</evidence>
<dbReference type="SUPFAM" id="SSF51316">
    <property type="entry name" value="Mss4-like"/>
    <property type="match status" value="1"/>
</dbReference>
<evidence type="ECO:0000256" key="4">
    <source>
        <dbReference type="ARBA" id="ARBA00023239"/>
    </source>
</evidence>
<keyword evidence="7" id="KW-1185">Reference proteome</keyword>
<comment type="similarity">
    <text evidence="1">Belongs to the Gfa family.</text>
</comment>
<evidence type="ECO:0000256" key="2">
    <source>
        <dbReference type="ARBA" id="ARBA00022723"/>
    </source>
</evidence>
<name>B0DMB7_LACBS</name>
<dbReference type="AlphaFoldDB" id="B0DMB7"/>
<dbReference type="InParanoid" id="B0DMB7"/>
<dbReference type="Proteomes" id="UP000001194">
    <property type="component" value="Unassembled WGS sequence"/>
</dbReference>
<organism evidence="7">
    <name type="scientific">Laccaria bicolor (strain S238N-H82 / ATCC MYA-4686)</name>
    <name type="common">Bicoloured deceiver</name>
    <name type="synonym">Laccaria laccata var. bicolor</name>
    <dbReference type="NCBI Taxonomy" id="486041"/>
    <lineage>
        <taxon>Eukaryota</taxon>
        <taxon>Fungi</taxon>
        <taxon>Dikarya</taxon>
        <taxon>Basidiomycota</taxon>
        <taxon>Agaricomycotina</taxon>
        <taxon>Agaricomycetes</taxon>
        <taxon>Agaricomycetidae</taxon>
        <taxon>Agaricales</taxon>
        <taxon>Agaricineae</taxon>
        <taxon>Hydnangiaceae</taxon>
        <taxon>Laccaria</taxon>
    </lineage>
</organism>
<evidence type="ECO:0000259" key="5">
    <source>
        <dbReference type="PROSITE" id="PS51891"/>
    </source>
</evidence>
<dbReference type="InterPro" id="IPR011057">
    <property type="entry name" value="Mss4-like_sf"/>
</dbReference>
<accession>B0DMB7</accession>
<gene>
    <name evidence="6" type="ORF">LACBIDRAFT_304783</name>
</gene>
<dbReference type="OrthoDB" id="9985472at2759"/>
<reference evidence="6 7" key="1">
    <citation type="journal article" date="2008" name="Nature">
        <title>The genome of Laccaria bicolor provides insights into mycorrhizal symbiosis.</title>
        <authorList>
            <person name="Martin F."/>
            <person name="Aerts A."/>
            <person name="Ahren D."/>
            <person name="Brun A."/>
            <person name="Danchin E.G.J."/>
            <person name="Duchaussoy F."/>
            <person name="Gibon J."/>
            <person name="Kohler A."/>
            <person name="Lindquist E."/>
            <person name="Pereda V."/>
            <person name="Salamov A."/>
            <person name="Shapiro H.J."/>
            <person name="Wuyts J."/>
            <person name="Blaudez D."/>
            <person name="Buee M."/>
            <person name="Brokstein P."/>
            <person name="Canbaeck B."/>
            <person name="Cohen D."/>
            <person name="Courty P.E."/>
            <person name="Coutinho P.M."/>
            <person name="Delaruelle C."/>
            <person name="Detter J.C."/>
            <person name="Deveau A."/>
            <person name="DiFazio S."/>
            <person name="Duplessis S."/>
            <person name="Fraissinet-Tachet L."/>
            <person name="Lucic E."/>
            <person name="Frey-Klett P."/>
            <person name="Fourrey C."/>
            <person name="Feussner I."/>
            <person name="Gay G."/>
            <person name="Grimwood J."/>
            <person name="Hoegger P.J."/>
            <person name="Jain P."/>
            <person name="Kilaru S."/>
            <person name="Labbe J."/>
            <person name="Lin Y.C."/>
            <person name="Legue V."/>
            <person name="Le Tacon F."/>
            <person name="Marmeisse R."/>
            <person name="Melayah D."/>
            <person name="Montanini B."/>
            <person name="Muratet M."/>
            <person name="Nehls U."/>
            <person name="Niculita-Hirzel H."/>
            <person name="Oudot-Le Secq M.P."/>
            <person name="Peter M."/>
            <person name="Quesneville H."/>
            <person name="Rajashekar B."/>
            <person name="Reich M."/>
            <person name="Rouhier N."/>
            <person name="Schmutz J."/>
            <person name="Yin T."/>
            <person name="Chalot M."/>
            <person name="Henrissat B."/>
            <person name="Kuees U."/>
            <person name="Lucas S."/>
            <person name="Van de Peer Y."/>
            <person name="Podila G.K."/>
            <person name="Polle A."/>
            <person name="Pukkila P.J."/>
            <person name="Richardson P.M."/>
            <person name="Rouze P."/>
            <person name="Sanders I.R."/>
            <person name="Stajich J.E."/>
            <person name="Tunlid A."/>
            <person name="Tuskan G."/>
            <person name="Grigoriev I.V."/>
        </authorList>
    </citation>
    <scope>NUCLEOTIDE SEQUENCE [LARGE SCALE GENOMIC DNA]</scope>
    <source>
        <strain evidence="7">S238N-H82 / ATCC MYA-4686</strain>
    </source>
</reference>
<evidence type="ECO:0000313" key="7">
    <source>
        <dbReference type="Proteomes" id="UP000001194"/>
    </source>
</evidence>
<keyword evidence="4" id="KW-0456">Lyase</keyword>
<dbReference type="EMBL" id="DS547119">
    <property type="protein sequence ID" value="EDR04167.1"/>
    <property type="molecule type" value="Genomic_DNA"/>
</dbReference>
<protein>
    <submittedName>
        <fullName evidence="6">Predicted protein</fullName>
    </submittedName>
</protein>
<dbReference type="Gene3D" id="3.90.1590.10">
    <property type="entry name" value="glutathione-dependent formaldehyde- activating enzyme (gfa)"/>
    <property type="match status" value="1"/>
</dbReference>
<dbReference type="GO" id="GO:0046872">
    <property type="term" value="F:metal ion binding"/>
    <property type="evidence" value="ECO:0007669"/>
    <property type="project" value="UniProtKB-KW"/>
</dbReference>
<dbReference type="Pfam" id="PF04828">
    <property type="entry name" value="GFA"/>
    <property type="match status" value="1"/>
</dbReference>
<feature type="domain" description="CENP-V/GFA" evidence="5">
    <location>
        <begin position="12"/>
        <end position="120"/>
    </location>
</feature>
<dbReference type="HOGENOM" id="CLU_055491_4_0_1"/>
<dbReference type="GeneID" id="6080774"/>
<dbReference type="InterPro" id="IPR006913">
    <property type="entry name" value="CENP-V/GFA"/>
</dbReference>
<sequence length="149" mass="16638">MAPNAPSKTAIRHGSCLCGAVRYQVTGEPLTFFVCHCKNCKKATGSAFMTNTFFLEKNVRVIEGKDQLSCFRDTNTESGVALRRYFCSKCGSNVLLSSEQKDNNLTIVTFGTIDDKVDWSPRKERFPEHMLPFVKGINLNPKGLARPKL</sequence>
<keyword evidence="2" id="KW-0479">Metal-binding</keyword>
<keyword evidence="3" id="KW-0862">Zinc</keyword>
<dbReference type="PROSITE" id="PS51891">
    <property type="entry name" value="CENP_V_GFA"/>
    <property type="match status" value="1"/>
</dbReference>
<dbReference type="PANTHER" id="PTHR33337:SF39">
    <property type="entry name" value="DUF636 DOMAIN PROTEIN (AFU_ORTHOLOGUE AFUA_6G11530)"/>
    <property type="match status" value="1"/>
</dbReference>
<evidence type="ECO:0000313" key="6">
    <source>
        <dbReference type="EMBL" id="EDR04167.1"/>
    </source>
</evidence>
<dbReference type="KEGG" id="lbc:LACBIDRAFT_304783"/>
<proteinExistence type="inferred from homology"/>
<dbReference type="GO" id="GO:0016846">
    <property type="term" value="F:carbon-sulfur lyase activity"/>
    <property type="evidence" value="ECO:0007669"/>
    <property type="project" value="InterPro"/>
</dbReference>
<dbReference type="PANTHER" id="PTHR33337">
    <property type="entry name" value="GFA DOMAIN-CONTAINING PROTEIN"/>
    <property type="match status" value="1"/>
</dbReference>
<dbReference type="RefSeq" id="XP_001885058.1">
    <property type="nucleotide sequence ID" value="XM_001885023.1"/>
</dbReference>